<evidence type="ECO:0000259" key="2">
    <source>
        <dbReference type="Pfam" id="PF13581"/>
    </source>
</evidence>
<evidence type="ECO:0000313" key="3">
    <source>
        <dbReference type="EMBL" id="MBB2924602.1"/>
    </source>
</evidence>
<dbReference type="InterPro" id="IPR036890">
    <property type="entry name" value="HATPase_C_sf"/>
</dbReference>
<evidence type="ECO:0000256" key="1">
    <source>
        <dbReference type="ARBA" id="ARBA00022527"/>
    </source>
</evidence>
<dbReference type="InterPro" id="IPR003594">
    <property type="entry name" value="HATPase_dom"/>
</dbReference>
<reference evidence="3 4" key="1">
    <citation type="submission" date="2020-08" db="EMBL/GenBank/DDBJ databases">
        <title>The Agave Microbiome: Exploring the role of microbial communities in plant adaptations to desert environments.</title>
        <authorList>
            <person name="Partida-Martinez L.P."/>
        </authorList>
    </citation>
    <scope>NUCLEOTIDE SEQUENCE [LARGE SCALE GENOMIC DNA]</scope>
    <source>
        <strain evidence="3 4">RAS26</strain>
    </source>
</reference>
<dbReference type="SUPFAM" id="SSF55874">
    <property type="entry name" value="ATPase domain of HSP90 chaperone/DNA topoisomerase II/histidine kinase"/>
    <property type="match status" value="1"/>
</dbReference>
<gene>
    <name evidence="3" type="ORF">FHR80_003535</name>
</gene>
<keyword evidence="1" id="KW-0418">Kinase</keyword>
<comment type="caution">
    <text evidence="3">The sequence shown here is derived from an EMBL/GenBank/DDBJ whole genome shotgun (WGS) entry which is preliminary data.</text>
</comment>
<dbReference type="Proteomes" id="UP000518206">
    <property type="component" value="Unassembled WGS sequence"/>
</dbReference>
<accession>A0A7W4UI54</accession>
<keyword evidence="1" id="KW-0723">Serine/threonine-protein kinase</keyword>
<dbReference type="GO" id="GO:0004674">
    <property type="term" value="F:protein serine/threonine kinase activity"/>
    <property type="evidence" value="ECO:0007669"/>
    <property type="project" value="UniProtKB-KW"/>
</dbReference>
<keyword evidence="1" id="KW-0808">Transferase</keyword>
<dbReference type="SUPFAM" id="SSF55785">
    <property type="entry name" value="PYP-like sensor domain (PAS domain)"/>
    <property type="match status" value="1"/>
</dbReference>
<organism evidence="3 4">
    <name type="scientific">Cellulomonas cellasea</name>
    <dbReference type="NCBI Taxonomy" id="43670"/>
    <lineage>
        <taxon>Bacteria</taxon>
        <taxon>Bacillati</taxon>
        <taxon>Actinomycetota</taxon>
        <taxon>Actinomycetes</taxon>
        <taxon>Micrococcales</taxon>
        <taxon>Cellulomonadaceae</taxon>
        <taxon>Cellulomonas</taxon>
    </lineage>
</organism>
<dbReference type="RefSeq" id="WP_183297366.1">
    <property type="nucleotide sequence ID" value="NZ_JACHVX010000005.1"/>
</dbReference>
<dbReference type="CDD" id="cd00130">
    <property type="entry name" value="PAS"/>
    <property type="match status" value="1"/>
</dbReference>
<dbReference type="CDD" id="cd16936">
    <property type="entry name" value="HATPase_RsbW-like"/>
    <property type="match status" value="1"/>
</dbReference>
<feature type="domain" description="Histidine kinase/HSP90-like ATPase" evidence="2">
    <location>
        <begin position="19"/>
        <end position="126"/>
    </location>
</feature>
<dbReference type="Gene3D" id="3.30.565.10">
    <property type="entry name" value="Histidine kinase-like ATPase, C-terminal domain"/>
    <property type="match status" value="1"/>
</dbReference>
<dbReference type="Gene3D" id="3.30.450.20">
    <property type="entry name" value="PAS domain"/>
    <property type="match status" value="1"/>
</dbReference>
<dbReference type="InterPro" id="IPR000014">
    <property type="entry name" value="PAS"/>
</dbReference>
<dbReference type="PANTHER" id="PTHR35526">
    <property type="entry name" value="ANTI-SIGMA-F FACTOR RSBW-RELATED"/>
    <property type="match status" value="1"/>
</dbReference>
<protein>
    <submittedName>
        <fullName evidence="3">Anti-sigma regulatory factor (Ser/Thr protein kinase)</fullName>
    </submittedName>
</protein>
<evidence type="ECO:0000313" key="4">
    <source>
        <dbReference type="Proteomes" id="UP000518206"/>
    </source>
</evidence>
<dbReference type="Pfam" id="PF13581">
    <property type="entry name" value="HATPase_c_2"/>
    <property type="match status" value="1"/>
</dbReference>
<name>A0A7W4UI54_9CELL</name>
<dbReference type="InterPro" id="IPR050267">
    <property type="entry name" value="Anti-sigma-factor_SerPK"/>
</dbReference>
<reference evidence="3 4" key="2">
    <citation type="submission" date="2020-08" db="EMBL/GenBank/DDBJ databases">
        <authorList>
            <person name="Partida-Martinez L."/>
            <person name="Huntemann M."/>
            <person name="Clum A."/>
            <person name="Wang J."/>
            <person name="Palaniappan K."/>
            <person name="Ritter S."/>
            <person name="Chen I.-M."/>
            <person name="Stamatis D."/>
            <person name="Reddy T."/>
            <person name="O'Malley R."/>
            <person name="Daum C."/>
            <person name="Shapiro N."/>
            <person name="Ivanova N."/>
            <person name="Kyrpides N."/>
            <person name="Woyke T."/>
        </authorList>
    </citation>
    <scope>NUCLEOTIDE SEQUENCE [LARGE SCALE GENOMIC DNA]</scope>
    <source>
        <strain evidence="3 4">RAS26</strain>
    </source>
</reference>
<proteinExistence type="predicted"/>
<sequence>MTEGAPPGLRPAELRLGSDLRAPAAARRLVRELLAEGGRDAWTDAAELAVSELVTNAALHAQTAIEVSATLSADELRVEVRDHSPAGPRQRSYGNQATTGRGMGMVAAVTDRCGVVQRPDGKTAWFVLEDGAPEPSLDELLAAFDEEQWEVTHAASADPAVEGSGPVARQVVLLGVPPTLWVAAQEHHDAILRELHLYGASHAEVDLDLRSAEAARTALLDLVDVRAQGAEDAAALRVALPEGHPSPWREIREPVDLTLELFPEDAAASAALQDVLDAGEQLASEGALLAFPGQPEIVAVRDWLCEQVQSQLRGVPPRRWSGSADERFEVDAGAARAGTGTAAVVERVRTSLRGAVCSDARNRILAVSAPLAAHLGWEVDDLVGRRIVALIPPSLREAHIAGFSRHLSTGQAHVLGVPLVLPVRHASGRELLCDFLIEQVGAGVGRSLYLAWIEPVDAGEPGGPAAGAADGPR</sequence>
<dbReference type="InterPro" id="IPR035965">
    <property type="entry name" value="PAS-like_dom_sf"/>
</dbReference>
<dbReference type="PANTHER" id="PTHR35526:SF3">
    <property type="entry name" value="ANTI-SIGMA-F FACTOR RSBW"/>
    <property type="match status" value="1"/>
</dbReference>
<dbReference type="AlphaFoldDB" id="A0A7W4UI54"/>
<dbReference type="EMBL" id="JACHVX010000005">
    <property type="protein sequence ID" value="MBB2924602.1"/>
    <property type="molecule type" value="Genomic_DNA"/>
</dbReference>